<dbReference type="STRING" id="133412.A0A1R1X2J2"/>
<dbReference type="Proteomes" id="UP000187283">
    <property type="component" value="Unassembled WGS sequence"/>
</dbReference>
<keyword evidence="3" id="KW-1185">Reference proteome</keyword>
<dbReference type="AlphaFoldDB" id="A0A1R1X2J2"/>
<sequence>MASDPREIIDENEEFLDDGEIENEVTLEDDEFMEAEDDMNDNMEAEDFDQDMDQGGESGQQVVFEDESIQGFFEHKGIIQ</sequence>
<evidence type="ECO:0000313" key="2">
    <source>
        <dbReference type="EMBL" id="OMJ08834.1"/>
    </source>
</evidence>
<gene>
    <name evidence="2" type="ORF">AYI70_g11293</name>
</gene>
<reference evidence="2 3" key="1">
    <citation type="submission" date="2017-01" db="EMBL/GenBank/DDBJ databases">
        <authorList>
            <person name="Mah S.A."/>
            <person name="Swanson W.J."/>
            <person name="Moy G.W."/>
            <person name="Vacquier V.D."/>
        </authorList>
    </citation>
    <scope>NUCLEOTIDE SEQUENCE [LARGE SCALE GENOMIC DNA]</scope>
    <source>
        <strain evidence="2 3">GSMNP</strain>
    </source>
</reference>
<evidence type="ECO:0000313" key="3">
    <source>
        <dbReference type="Proteomes" id="UP000187283"/>
    </source>
</evidence>
<evidence type="ECO:0000256" key="1">
    <source>
        <dbReference type="SAM" id="MobiDB-lite"/>
    </source>
</evidence>
<feature type="region of interest" description="Disordered" evidence="1">
    <location>
        <begin position="1"/>
        <end position="21"/>
    </location>
</feature>
<protein>
    <submittedName>
        <fullName evidence="2">Uncharacterized protein</fullName>
    </submittedName>
</protein>
<organism evidence="2 3">
    <name type="scientific">Smittium culicis</name>
    <dbReference type="NCBI Taxonomy" id="133412"/>
    <lineage>
        <taxon>Eukaryota</taxon>
        <taxon>Fungi</taxon>
        <taxon>Fungi incertae sedis</taxon>
        <taxon>Zoopagomycota</taxon>
        <taxon>Kickxellomycotina</taxon>
        <taxon>Harpellomycetes</taxon>
        <taxon>Harpellales</taxon>
        <taxon>Legeriomycetaceae</taxon>
        <taxon>Smittium</taxon>
    </lineage>
</organism>
<dbReference type="EMBL" id="LSSN01005669">
    <property type="protein sequence ID" value="OMJ08834.1"/>
    <property type="molecule type" value="Genomic_DNA"/>
</dbReference>
<name>A0A1R1X2J2_9FUNG</name>
<feature type="compositionally biased region" description="Acidic residues" evidence="1">
    <location>
        <begin position="10"/>
        <end position="21"/>
    </location>
</feature>
<proteinExistence type="predicted"/>
<accession>A0A1R1X2J2</accession>
<comment type="caution">
    <text evidence="2">The sequence shown here is derived from an EMBL/GenBank/DDBJ whole genome shotgun (WGS) entry which is preliminary data.</text>
</comment>